<dbReference type="PANTHER" id="PTHR43394">
    <property type="entry name" value="ATP-DEPENDENT PERMEASE MDL1, MITOCHONDRIAL"/>
    <property type="match status" value="1"/>
</dbReference>
<evidence type="ECO:0000313" key="2">
    <source>
        <dbReference type="EMBL" id="EST29223.1"/>
    </source>
</evidence>
<dbReference type="OrthoDB" id="9806127at2"/>
<dbReference type="PANTHER" id="PTHR43394:SF1">
    <property type="entry name" value="ATP-BINDING CASSETTE SUB-FAMILY B MEMBER 10, MITOCHONDRIAL"/>
    <property type="match status" value="1"/>
</dbReference>
<dbReference type="EMBL" id="AWQX01000181">
    <property type="protein sequence ID" value="EST29223.1"/>
    <property type="molecule type" value="Genomic_DNA"/>
</dbReference>
<dbReference type="Pfam" id="PF00005">
    <property type="entry name" value="ABC_tran"/>
    <property type="match status" value="1"/>
</dbReference>
<feature type="domain" description="ABC transporter" evidence="1">
    <location>
        <begin position="4"/>
        <end position="80"/>
    </location>
</feature>
<dbReference type="SUPFAM" id="SSF52540">
    <property type="entry name" value="P-loop containing nucleoside triphosphate hydrolases"/>
    <property type="match status" value="1"/>
</dbReference>
<dbReference type="GO" id="GO:0005524">
    <property type="term" value="F:ATP binding"/>
    <property type="evidence" value="ECO:0007669"/>
    <property type="project" value="InterPro"/>
</dbReference>
<gene>
    <name evidence="2" type="ORF">M878_20850</name>
</gene>
<organism evidence="2 3">
    <name type="scientific">Streptomyces roseochromogenus subsp. oscitans DS 12.976</name>
    <dbReference type="NCBI Taxonomy" id="1352936"/>
    <lineage>
        <taxon>Bacteria</taxon>
        <taxon>Bacillati</taxon>
        <taxon>Actinomycetota</taxon>
        <taxon>Actinomycetes</taxon>
        <taxon>Kitasatosporales</taxon>
        <taxon>Streptomycetaceae</taxon>
        <taxon>Streptomyces</taxon>
    </lineage>
</organism>
<dbReference type="Proteomes" id="UP000017984">
    <property type="component" value="Chromosome"/>
</dbReference>
<dbReference type="HOGENOM" id="CLU_000604_1_9_11"/>
<comment type="caution">
    <text evidence="2">The sequence shown here is derived from an EMBL/GenBank/DDBJ whole genome shotgun (WGS) entry which is preliminary data.</text>
</comment>
<accession>V6KB15</accession>
<dbReference type="PATRIC" id="fig|1352936.5.peg.4366"/>
<name>V6KB15_STRRC</name>
<dbReference type="AlphaFoldDB" id="V6KB15"/>
<sequence length="159" mass="17078">MRRTVRENLTYAWPHAPQSEILDVVEAAHLAEVIAGLPQGLDTELGEDGIGLSDGQRQLLAIARALLPQPDVLLLDEATANLDSNSEAALCKATTDIGTRCQILVIAHRISTTIGADRILVIEDGCLRATGTHTELMEHNATYRHLASQQLTSAGAVHD</sequence>
<dbReference type="InterPro" id="IPR039421">
    <property type="entry name" value="Type_1_exporter"/>
</dbReference>
<proteinExistence type="predicted"/>
<protein>
    <recommendedName>
        <fullName evidence="1">ABC transporter domain-containing protein</fullName>
    </recommendedName>
</protein>
<dbReference type="InterPro" id="IPR027417">
    <property type="entry name" value="P-loop_NTPase"/>
</dbReference>
<evidence type="ECO:0000259" key="1">
    <source>
        <dbReference type="Pfam" id="PF00005"/>
    </source>
</evidence>
<evidence type="ECO:0000313" key="3">
    <source>
        <dbReference type="Proteomes" id="UP000017984"/>
    </source>
</evidence>
<dbReference type="GO" id="GO:0016887">
    <property type="term" value="F:ATP hydrolysis activity"/>
    <property type="evidence" value="ECO:0007669"/>
    <property type="project" value="InterPro"/>
</dbReference>
<keyword evidence="3" id="KW-1185">Reference proteome</keyword>
<dbReference type="STRING" id="1352936.M878_20850"/>
<reference evidence="2 3" key="1">
    <citation type="journal article" date="2014" name="Genome Announc.">
        <title>Draft Genome Sequence of Streptomyces roseochromogenes subsp. oscitans DS 12.976, Producer of the Aminocoumarin Antibiotic Clorobiocin.</title>
        <authorList>
            <person name="Ruckert C."/>
            <person name="Kalinowski J."/>
            <person name="Heide L."/>
            <person name="Apel A.K."/>
        </authorList>
    </citation>
    <scope>NUCLEOTIDE SEQUENCE [LARGE SCALE GENOMIC DNA]</scope>
    <source>
        <strain evidence="2 3">DS 12.976</strain>
    </source>
</reference>
<dbReference type="InterPro" id="IPR003439">
    <property type="entry name" value="ABC_transporter-like_ATP-bd"/>
</dbReference>
<dbReference type="Gene3D" id="3.40.50.300">
    <property type="entry name" value="P-loop containing nucleotide triphosphate hydrolases"/>
    <property type="match status" value="1"/>
</dbReference>
<dbReference type="GO" id="GO:0015421">
    <property type="term" value="F:ABC-type oligopeptide transporter activity"/>
    <property type="evidence" value="ECO:0007669"/>
    <property type="project" value="TreeGrafter"/>
</dbReference>